<dbReference type="Pfam" id="PF13561">
    <property type="entry name" value="adh_short_C2"/>
    <property type="match status" value="1"/>
</dbReference>
<evidence type="ECO:0000256" key="2">
    <source>
        <dbReference type="ARBA" id="ARBA00023002"/>
    </source>
</evidence>
<dbReference type="PANTHER" id="PTHR43639">
    <property type="entry name" value="OXIDOREDUCTASE, SHORT-CHAIN DEHYDROGENASE/REDUCTASE FAMILY (AFU_ORTHOLOGUE AFUA_5G02870)"/>
    <property type="match status" value="1"/>
</dbReference>
<organism evidence="3 4">
    <name type="scientific">Candidatus Raskinella chloraquaticus</name>
    <dbReference type="NCBI Taxonomy" id="1951219"/>
    <lineage>
        <taxon>Bacteria</taxon>
        <taxon>Pseudomonadati</taxon>
        <taxon>Pseudomonadota</taxon>
        <taxon>Alphaproteobacteria</taxon>
        <taxon>Hyphomicrobiales</taxon>
        <taxon>Phreatobacteraceae</taxon>
        <taxon>Candidatus Raskinella</taxon>
    </lineage>
</organism>
<dbReference type="FunFam" id="3.40.50.720:FF:000084">
    <property type="entry name" value="Short-chain dehydrogenase reductase"/>
    <property type="match status" value="1"/>
</dbReference>
<name>A0A1W9I1N8_9HYPH</name>
<dbReference type="PANTHER" id="PTHR43639:SF1">
    <property type="entry name" value="SHORT-CHAIN DEHYDROGENASE_REDUCTASE FAMILY PROTEIN"/>
    <property type="match status" value="1"/>
</dbReference>
<comment type="similarity">
    <text evidence="1">Belongs to the short-chain dehydrogenases/reductases (SDR) family.</text>
</comment>
<dbReference type="GO" id="GO:0016491">
    <property type="term" value="F:oxidoreductase activity"/>
    <property type="evidence" value="ECO:0007669"/>
    <property type="project" value="UniProtKB-KW"/>
</dbReference>
<dbReference type="AlphaFoldDB" id="A0A1W9I1N8"/>
<dbReference type="STRING" id="1827387.A4S15_05040"/>
<comment type="caution">
    <text evidence="3">The sequence shown here is derived from an EMBL/GenBank/DDBJ whole genome shotgun (WGS) entry which is preliminary data.</text>
</comment>
<proteinExistence type="inferred from homology"/>
<dbReference type="PRINTS" id="PR00080">
    <property type="entry name" value="SDRFAMILY"/>
</dbReference>
<evidence type="ECO:0000313" key="3">
    <source>
        <dbReference type="EMBL" id="OQW53361.1"/>
    </source>
</evidence>
<evidence type="ECO:0000256" key="1">
    <source>
        <dbReference type="ARBA" id="ARBA00006484"/>
    </source>
</evidence>
<dbReference type="Gene3D" id="3.40.50.720">
    <property type="entry name" value="NAD(P)-binding Rossmann-like Domain"/>
    <property type="match status" value="1"/>
</dbReference>
<sequence>MVKERPVVLITGASRGIGAASARLAARRGYDVAIHYQRDLAAAEAVAASCRQSGATAAIIQGDIAKPAEIEAVFAGCDRAFGRLDVFLNNAGITGRAGRLVDAAAEDIKAVIDLNVTGAILAARLAVKRLSNRSGGHGGVIINMSSIASRIGSPHDFVWYAASKAAIDALTLGLAKEVAAEGIRVNAVAPGLIATDIHASAGMPDRLHKLGPTVPIGREGTAEEVASTILFLMSAEASYITGAVLEVSGGR</sequence>
<gene>
    <name evidence="3" type="ORF">A4S15_05040</name>
</gene>
<dbReference type="Proteomes" id="UP000192872">
    <property type="component" value="Unassembled WGS sequence"/>
</dbReference>
<dbReference type="CDD" id="cd05233">
    <property type="entry name" value="SDR_c"/>
    <property type="match status" value="1"/>
</dbReference>
<keyword evidence="2" id="KW-0560">Oxidoreductase</keyword>
<dbReference type="InterPro" id="IPR020904">
    <property type="entry name" value="Sc_DH/Rdtase_CS"/>
</dbReference>
<dbReference type="InterPro" id="IPR036291">
    <property type="entry name" value="NAD(P)-bd_dom_sf"/>
</dbReference>
<dbReference type="SUPFAM" id="SSF51735">
    <property type="entry name" value="NAD(P)-binding Rossmann-fold domains"/>
    <property type="match status" value="1"/>
</dbReference>
<protein>
    <submittedName>
        <fullName evidence="3">Sugar dehydrogenase</fullName>
    </submittedName>
</protein>
<dbReference type="PROSITE" id="PS00061">
    <property type="entry name" value="ADH_SHORT"/>
    <property type="match status" value="1"/>
</dbReference>
<reference evidence="3 4" key="1">
    <citation type="journal article" date="2017" name="Water Res.">
        <title>Comammox in drinking water systems.</title>
        <authorList>
            <person name="Wang Y."/>
            <person name="Ma L."/>
            <person name="Mao Y."/>
            <person name="Jiang X."/>
            <person name="Xia Y."/>
            <person name="Yu K."/>
            <person name="Li B."/>
            <person name="Zhang T."/>
        </authorList>
    </citation>
    <scope>NUCLEOTIDE SEQUENCE [LARGE SCALE GENOMIC DNA]</scope>
    <source>
        <strain evidence="3">SG_bin8</strain>
    </source>
</reference>
<dbReference type="InterPro" id="IPR002347">
    <property type="entry name" value="SDR_fam"/>
</dbReference>
<evidence type="ECO:0000313" key="4">
    <source>
        <dbReference type="Proteomes" id="UP000192872"/>
    </source>
</evidence>
<accession>A0A1W9I1N8</accession>
<dbReference type="PRINTS" id="PR00081">
    <property type="entry name" value="GDHRDH"/>
</dbReference>
<dbReference type="EMBL" id="LWDL01000009">
    <property type="protein sequence ID" value="OQW53361.1"/>
    <property type="molecule type" value="Genomic_DNA"/>
</dbReference>